<feature type="repeat" description="ANK" evidence="2">
    <location>
        <begin position="641"/>
        <end position="673"/>
    </location>
</feature>
<dbReference type="InterPro" id="IPR027417">
    <property type="entry name" value="P-loop_NTPase"/>
</dbReference>
<evidence type="ECO:0000313" key="6">
    <source>
        <dbReference type="EMBL" id="KAF8482403.1"/>
    </source>
</evidence>
<dbReference type="AlphaFoldDB" id="A0A9P5JVF8"/>
<reference evidence="5" key="1">
    <citation type="submission" date="2019-10" db="EMBL/GenBank/DDBJ databases">
        <authorList>
            <consortium name="DOE Joint Genome Institute"/>
            <person name="Kuo A."/>
            <person name="Miyauchi S."/>
            <person name="Kiss E."/>
            <person name="Drula E."/>
            <person name="Kohler A."/>
            <person name="Sanchez-Garcia M."/>
            <person name="Andreopoulos B."/>
            <person name="Barry K.W."/>
            <person name="Bonito G."/>
            <person name="Buee M."/>
            <person name="Carver A."/>
            <person name="Chen C."/>
            <person name="Cichocki N."/>
            <person name="Clum A."/>
            <person name="Culley D."/>
            <person name="Crous P.W."/>
            <person name="Fauchery L."/>
            <person name="Girlanda M."/>
            <person name="Hayes R."/>
            <person name="Keri Z."/>
            <person name="LaButti K."/>
            <person name="Lipzen A."/>
            <person name="Lombard V."/>
            <person name="Magnuson J."/>
            <person name="Maillard F."/>
            <person name="Morin E."/>
            <person name="Murat C."/>
            <person name="Nolan M."/>
            <person name="Ohm R."/>
            <person name="Pangilinan J."/>
            <person name="Pereira M."/>
            <person name="Perotto S."/>
            <person name="Peter M."/>
            <person name="Riley R."/>
            <person name="Sitrit Y."/>
            <person name="Stielow B."/>
            <person name="Szollosi G."/>
            <person name="Zifcakova L."/>
            <person name="Stursova M."/>
            <person name="Spatafora J.W."/>
            <person name="Tedersoo L."/>
            <person name="Vaario L.-M."/>
            <person name="Yamada A."/>
            <person name="Yan M."/>
            <person name="Wang P."/>
            <person name="Xu J."/>
            <person name="Bruns T."/>
            <person name="Baldrian P."/>
            <person name="Vilgalys R."/>
            <person name="Henrissat B."/>
            <person name="Grigoriev I.V."/>
            <person name="Hibbett D."/>
            <person name="Nagy L.G."/>
            <person name="Martin F.M."/>
        </authorList>
    </citation>
    <scope>NUCLEOTIDE SEQUENCE</scope>
    <source>
        <strain evidence="5">Prilba</strain>
    </source>
</reference>
<dbReference type="Gene3D" id="3.40.50.300">
    <property type="entry name" value="P-loop containing nucleotide triphosphate hydrolases"/>
    <property type="match status" value="1"/>
</dbReference>
<evidence type="ECO:0000313" key="7">
    <source>
        <dbReference type="Proteomes" id="UP000759537"/>
    </source>
</evidence>
<evidence type="ECO:0000259" key="3">
    <source>
        <dbReference type="Pfam" id="PF22939"/>
    </source>
</evidence>
<gene>
    <name evidence="6" type="ORF">DFH94DRAFT_363126</name>
    <name evidence="5" type="ORF">DFH94DRAFT_454396</name>
</gene>
<evidence type="ECO:0000256" key="2">
    <source>
        <dbReference type="PROSITE-ProRule" id="PRU00023"/>
    </source>
</evidence>
<dbReference type="PROSITE" id="PS50297">
    <property type="entry name" value="ANK_REP_REGION"/>
    <property type="match status" value="5"/>
</dbReference>
<feature type="repeat" description="ANK" evidence="2">
    <location>
        <begin position="677"/>
        <end position="706"/>
    </location>
</feature>
<evidence type="ECO:0000313" key="5">
    <source>
        <dbReference type="EMBL" id="KAF8463231.1"/>
    </source>
</evidence>
<feature type="repeat" description="ANK" evidence="2">
    <location>
        <begin position="707"/>
        <end position="735"/>
    </location>
</feature>
<dbReference type="PRINTS" id="PR01415">
    <property type="entry name" value="ANKYRIN"/>
</dbReference>
<keyword evidence="1" id="KW-0677">Repeat</keyword>
<dbReference type="OrthoDB" id="194358at2759"/>
<accession>A0A9P5JVF8</accession>
<evidence type="ECO:0000259" key="4">
    <source>
        <dbReference type="Pfam" id="PF24883"/>
    </source>
</evidence>
<dbReference type="EMBL" id="WHVB01000005">
    <property type="protein sequence ID" value="KAF8482403.1"/>
    <property type="molecule type" value="Genomic_DNA"/>
</dbReference>
<dbReference type="EMBL" id="WHVB01000076">
    <property type="protein sequence ID" value="KAF8463231.1"/>
    <property type="molecule type" value="Genomic_DNA"/>
</dbReference>
<dbReference type="InterPro" id="IPR036770">
    <property type="entry name" value="Ankyrin_rpt-contain_sf"/>
</dbReference>
<dbReference type="Pfam" id="PF12796">
    <property type="entry name" value="Ank_2"/>
    <property type="match status" value="2"/>
</dbReference>
<dbReference type="InterPro" id="IPR002110">
    <property type="entry name" value="Ankyrin_rpt"/>
</dbReference>
<evidence type="ECO:0000256" key="1">
    <source>
        <dbReference type="ARBA" id="ARBA00022737"/>
    </source>
</evidence>
<comment type="caution">
    <text evidence="5">The sequence shown here is derived from an EMBL/GenBank/DDBJ whole genome shotgun (WGS) entry which is preliminary data.</text>
</comment>
<dbReference type="PANTHER" id="PTHR10039:SF16">
    <property type="entry name" value="GPI INOSITOL-DEACYLASE"/>
    <property type="match status" value="1"/>
</dbReference>
<dbReference type="SUPFAM" id="SSF52540">
    <property type="entry name" value="P-loop containing nucleoside triphosphate hydrolases"/>
    <property type="match status" value="1"/>
</dbReference>
<dbReference type="Pfam" id="PF24883">
    <property type="entry name" value="NPHP3_N"/>
    <property type="match status" value="1"/>
</dbReference>
<feature type="repeat" description="ANK" evidence="2">
    <location>
        <begin position="614"/>
        <end position="640"/>
    </location>
</feature>
<feature type="domain" description="Nephrocystin 3-like N-terminal" evidence="4">
    <location>
        <begin position="28"/>
        <end position="198"/>
    </location>
</feature>
<dbReference type="SMART" id="SM00248">
    <property type="entry name" value="ANK"/>
    <property type="match status" value="7"/>
</dbReference>
<dbReference type="SUPFAM" id="SSF48403">
    <property type="entry name" value="Ankyrin repeat"/>
    <property type="match status" value="1"/>
</dbReference>
<dbReference type="PANTHER" id="PTHR10039">
    <property type="entry name" value="AMELOGENIN"/>
    <property type="match status" value="1"/>
</dbReference>
<sequence length="735" mass="82554">MQDKLRSWLSPPDPCVNHNTACKTQHGGTATWFLQSSTFRDWKKNGSLLWVRGNPGAGKSILCSAIVEDIKNMQEARPALIAFYYFDFKDASKRDVRGLLTSLLFQLGDDSDLCWDVLNKLYTSCSDGSKQPSDAALARCLKSMLELPGQLPTFLIIDALDECPNTTGTPSAREEVLDFLEDLVGSSHPDLFICVTSRPEQDIQSVLNPLTPTFRRVSLHEEGGQREDIKSYVSSFVHKDRTMRRWREEDRNLVIKTLVERAGGMFRWVFCQLDTLRRCMPSSIRKALNELPTTLDETYERALDGIPKEKRQHAHRLFQCLIVAIRPLRVEELAELFTIEFDQDAGPNLKEGWRPENAEDAILSACSTLIAVIENERSKIVQFSHFSVKEYLTSDRLRTSEMGNIRHYHIPLDAAHTILARACLTVLLQLDENVDKTRLETFPLAFYAAQHWIDHAKYEDVASQIQVAMEQLFDPRKPYLAAWTWIHDVDSGRLRETINDLKERPMQPAATALYYAVLCGFSGVANYLIVTHGENINLRCGIHETPLHAASYKGHVDAARLLLAHGVALNTTNEGKQTPLCSAYDGGHLDVMRLLLEHGADVDVYHGDIGLLSHKASYYGRADVVRLLLQYNADVNAGNSANETPLHAASVGGQAMVAQLLLEHGAVVNAQDNYCCTPLYRASKHRRLEVVQILLERGADVHIRGEEDLTPFQVATSKGHVEIAQLLVEYGAEKE</sequence>
<organism evidence="5 7">
    <name type="scientific">Russula ochroleuca</name>
    <dbReference type="NCBI Taxonomy" id="152965"/>
    <lineage>
        <taxon>Eukaryota</taxon>
        <taxon>Fungi</taxon>
        <taxon>Dikarya</taxon>
        <taxon>Basidiomycota</taxon>
        <taxon>Agaricomycotina</taxon>
        <taxon>Agaricomycetes</taxon>
        <taxon>Russulales</taxon>
        <taxon>Russulaceae</taxon>
        <taxon>Russula</taxon>
    </lineage>
</organism>
<keyword evidence="2" id="KW-0040">ANK repeat</keyword>
<keyword evidence="7" id="KW-1185">Reference proteome</keyword>
<name>A0A9P5JVF8_9AGAM</name>
<feature type="repeat" description="ANK" evidence="2">
    <location>
        <begin position="542"/>
        <end position="574"/>
    </location>
</feature>
<dbReference type="Proteomes" id="UP000759537">
    <property type="component" value="Unassembled WGS sequence"/>
</dbReference>
<feature type="domain" description="GPI inositol-deacylase winged helix" evidence="3">
    <location>
        <begin position="310"/>
        <end position="398"/>
    </location>
</feature>
<dbReference type="InterPro" id="IPR056884">
    <property type="entry name" value="NPHP3-like_N"/>
</dbReference>
<reference evidence="5" key="2">
    <citation type="journal article" date="2020" name="Nat. Commun.">
        <title>Large-scale genome sequencing of mycorrhizal fungi provides insights into the early evolution of symbiotic traits.</title>
        <authorList>
            <person name="Miyauchi S."/>
            <person name="Kiss E."/>
            <person name="Kuo A."/>
            <person name="Drula E."/>
            <person name="Kohler A."/>
            <person name="Sanchez-Garcia M."/>
            <person name="Morin E."/>
            <person name="Andreopoulos B."/>
            <person name="Barry K.W."/>
            <person name="Bonito G."/>
            <person name="Buee M."/>
            <person name="Carver A."/>
            <person name="Chen C."/>
            <person name="Cichocki N."/>
            <person name="Clum A."/>
            <person name="Culley D."/>
            <person name="Crous P.W."/>
            <person name="Fauchery L."/>
            <person name="Girlanda M."/>
            <person name="Hayes R.D."/>
            <person name="Keri Z."/>
            <person name="LaButti K."/>
            <person name="Lipzen A."/>
            <person name="Lombard V."/>
            <person name="Magnuson J."/>
            <person name="Maillard F."/>
            <person name="Murat C."/>
            <person name="Nolan M."/>
            <person name="Ohm R.A."/>
            <person name="Pangilinan J."/>
            <person name="Pereira M.F."/>
            <person name="Perotto S."/>
            <person name="Peter M."/>
            <person name="Pfister S."/>
            <person name="Riley R."/>
            <person name="Sitrit Y."/>
            <person name="Stielow J.B."/>
            <person name="Szollosi G."/>
            <person name="Zifcakova L."/>
            <person name="Stursova M."/>
            <person name="Spatafora J.W."/>
            <person name="Tedersoo L."/>
            <person name="Vaario L.M."/>
            <person name="Yamada A."/>
            <person name="Yan M."/>
            <person name="Wang P."/>
            <person name="Xu J."/>
            <person name="Bruns T."/>
            <person name="Baldrian P."/>
            <person name="Vilgalys R."/>
            <person name="Dunand C."/>
            <person name="Henrissat B."/>
            <person name="Grigoriev I.V."/>
            <person name="Hibbett D."/>
            <person name="Nagy L.G."/>
            <person name="Martin F.M."/>
        </authorList>
    </citation>
    <scope>NUCLEOTIDE SEQUENCE</scope>
    <source>
        <strain evidence="5">Prilba</strain>
    </source>
</reference>
<dbReference type="Pfam" id="PF22939">
    <property type="entry name" value="WHD_GPIID"/>
    <property type="match status" value="1"/>
</dbReference>
<proteinExistence type="predicted"/>
<feature type="repeat" description="ANK" evidence="2">
    <location>
        <begin position="575"/>
        <end position="607"/>
    </location>
</feature>
<protein>
    <submittedName>
        <fullName evidence="5">Ankyrin repeat-containing domain protein</fullName>
    </submittedName>
</protein>
<dbReference type="InterPro" id="IPR054471">
    <property type="entry name" value="GPIID_WHD"/>
</dbReference>
<dbReference type="PROSITE" id="PS50088">
    <property type="entry name" value="ANK_REPEAT"/>
    <property type="match status" value="6"/>
</dbReference>
<dbReference type="Gene3D" id="1.25.40.20">
    <property type="entry name" value="Ankyrin repeat-containing domain"/>
    <property type="match status" value="2"/>
</dbReference>